<comment type="caution">
    <text evidence="2">The sequence shown here is derived from an EMBL/GenBank/DDBJ whole genome shotgun (WGS) entry which is preliminary data.</text>
</comment>
<feature type="transmembrane region" description="Helical" evidence="1">
    <location>
        <begin position="86"/>
        <end position="107"/>
    </location>
</feature>
<keyword evidence="1" id="KW-1133">Transmembrane helix</keyword>
<keyword evidence="1" id="KW-0472">Membrane</keyword>
<dbReference type="OrthoDB" id="3314392at2"/>
<dbReference type="Proteomes" id="UP000035909">
    <property type="component" value="Unassembled WGS sequence"/>
</dbReference>
<dbReference type="PANTHER" id="PTHR30282">
    <property type="entry name" value="P-AMINOBENZOYL GLUTAMATE TRANSPORTER"/>
    <property type="match status" value="1"/>
</dbReference>
<sequence length="518" mass="55638">MSDTLAPIARNKGIIRVIERVGRKIPDPVIIFMSLFVFCLLMTGLIGGLQFQTTGADGSAVTHTIKNMLAAENVRWMFDNALLTNWLSFGRGVLGVILIVMVGVGIAEHSGLLSTVIKKVGLRINDRWLPLLVVFLGIMSSIASDAGYLILIPLAGLLYAGLGKNPLIGMAAAFAGVSAGFSANLIPATPSDVILGVNARIFAESQGIPFVTAQGNPINPATMHYFFIATSTFLLAALGAWVTVRFVGPRLEKMPYQIPEDLNLDDFQVTDAENKGLRAAGIGLILSLAAVAALAMGPLATYTNEAGREVTPYLDNVILLIAMVFATIGIFFGVSTGKFKSLQDVVSAMVKQMNTMGYILVLTFFSYNFLALLGFSGLGTYVTYLGATFLGSLGLQNFPILLIIGFILTTAVINLFVGGLTSKWMLLGPIFVPMLYQVNPDMTPDMVTAAYRVADSSTNIITPMMSYAGVVLAFMRKYKPELSFGDVIAMMVPYSITFLLSWTALLVAFFTFGIPLGF</sequence>
<dbReference type="PANTHER" id="PTHR30282:SF0">
    <property type="entry name" value="P-AMINOBENZOYL-GLUTAMATE TRANSPORT PROTEIN"/>
    <property type="match status" value="1"/>
</dbReference>
<evidence type="ECO:0000313" key="2">
    <source>
        <dbReference type="EMBL" id="KLV11111.1"/>
    </source>
</evidence>
<accession>A0A0J1HHL0</accession>
<reference evidence="2 3" key="1">
    <citation type="submission" date="2015-05" db="EMBL/GenBank/DDBJ databases">
        <title>Photobacterium galathea sp. nov.</title>
        <authorList>
            <person name="Machado H."/>
            <person name="Gram L."/>
        </authorList>
    </citation>
    <scope>NUCLEOTIDE SEQUENCE [LARGE SCALE GENOMIC DNA]</scope>
    <source>
        <strain evidence="2 3">DSM 22954</strain>
    </source>
</reference>
<dbReference type="STRING" id="320778.ABT57_04260"/>
<dbReference type="GO" id="GO:0015558">
    <property type="term" value="F:secondary active p-aminobenzoyl-glutamate transmembrane transporter activity"/>
    <property type="evidence" value="ECO:0007669"/>
    <property type="project" value="InterPro"/>
</dbReference>
<organism evidence="2 3">
    <name type="scientific">Photobacterium ganghwense</name>
    <dbReference type="NCBI Taxonomy" id="320778"/>
    <lineage>
        <taxon>Bacteria</taxon>
        <taxon>Pseudomonadati</taxon>
        <taxon>Pseudomonadota</taxon>
        <taxon>Gammaproteobacteria</taxon>
        <taxon>Vibrionales</taxon>
        <taxon>Vibrionaceae</taxon>
        <taxon>Photobacterium</taxon>
    </lineage>
</organism>
<dbReference type="GO" id="GO:1902604">
    <property type="term" value="P:p-aminobenzoyl-glutamate transmembrane transport"/>
    <property type="evidence" value="ECO:0007669"/>
    <property type="project" value="InterPro"/>
</dbReference>
<gene>
    <name evidence="2" type="ORF">ABT57_04260</name>
</gene>
<keyword evidence="3" id="KW-1185">Reference proteome</keyword>
<protein>
    <submittedName>
        <fullName evidence="2">Aminobenzoyl-glutamate transporter</fullName>
    </submittedName>
</protein>
<keyword evidence="1" id="KW-0812">Transmembrane</keyword>
<name>A0A0J1HHL0_9GAMM</name>
<dbReference type="EMBL" id="LDOU01000004">
    <property type="protein sequence ID" value="KLV11111.1"/>
    <property type="molecule type" value="Genomic_DNA"/>
</dbReference>
<feature type="transmembrane region" description="Helical" evidence="1">
    <location>
        <begin position="459"/>
        <end position="475"/>
    </location>
</feature>
<dbReference type="RefSeq" id="WP_047883948.1">
    <property type="nucleotide sequence ID" value="NZ_CP071325.1"/>
</dbReference>
<feature type="transmembrane region" description="Helical" evidence="1">
    <location>
        <begin position="128"/>
        <end position="160"/>
    </location>
</feature>
<feature type="transmembrane region" description="Helical" evidence="1">
    <location>
        <begin position="277"/>
        <end position="297"/>
    </location>
</feature>
<dbReference type="AlphaFoldDB" id="A0A0J1HHL0"/>
<proteinExistence type="predicted"/>
<dbReference type="InterPro" id="IPR004697">
    <property type="entry name" value="AbgT"/>
</dbReference>
<feature type="transmembrane region" description="Helical" evidence="1">
    <location>
        <begin position="398"/>
        <end position="417"/>
    </location>
</feature>
<dbReference type="Pfam" id="PF03806">
    <property type="entry name" value="ABG_transport"/>
    <property type="match status" value="1"/>
</dbReference>
<dbReference type="PATRIC" id="fig|320778.3.peg.914"/>
<evidence type="ECO:0000313" key="3">
    <source>
        <dbReference type="Proteomes" id="UP000035909"/>
    </source>
</evidence>
<feature type="transmembrane region" description="Helical" evidence="1">
    <location>
        <begin position="225"/>
        <end position="244"/>
    </location>
</feature>
<feature type="transmembrane region" description="Helical" evidence="1">
    <location>
        <begin position="487"/>
        <end position="514"/>
    </location>
</feature>
<feature type="transmembrane region" description="Helical" evidence="1">
    <location>
        <begin position="317"/>
        <end position="335"/>
    </location>
</feature>
<feature type="transmembrane region" description="Helical" evidence="1">
    <location>
        <begin position="356"/>
        <end position="378"/>
    </location>
</feature>
<evidence type="ECO:0000256" key="1">
    <source>
        <dbReference type="SAM" id="Phobius"/>
    </source>
</evidence>
<feature type="transmembrane region" description="Helical" evidence="1">
    <location>
        <begin position="29"/>
        <end position="51"/>
    </location>
</feature>